<dbReference type="EMBL" id="JADXDR010000085">
    <property type="protein sequence ID" value="KAI7840073.1"/>
    <property type="molecule type" value="Genomic_DNA"/>
</dbReference>
<sequence>MQAAQRDFFALPLETKAKVKRSINNPNGWFDDEYTRRTLDLKQCFDFFNEKSVIAADQVTQSGVIAARNQWPEGQPIFRDVMETYFGEMSRVSFKLLEAFCSALHIPLDSMHGLFDESHTSFMRLNFYPPQRPGEQRMALNHHTDAGFFTLLIQDPEVHGLQFHKHGQWNDVTPELDAITVNVISNDVFKAPVHRVLPPQSGKARHSAPFFFNPKPDAVIQPHPAFVTPDRPPVYNPIPWAKFRNQRYAGVEMQDCQLFQVNTIALLRWSAIALLPCTGQLPWEQLLALH</sequence>
<keyword evidence="1" id="KW-0560">Oxidoreductase</keyword>
<keyword evidence="4" id="KW-1185">Reference proteome</keyword>
<protein>
    <recommendedName>
        <fullName evidence="2">Fe2OG dioxygenase domain-containing protein</fullName>
    </recommendedName>
</protein>
<evidence type="ECO:0000313" key="3">
    <source>
        <dbReference type="EMBL" id="KAI7840073.1"/>
    </source>
</evidence>
<dbReference type="InterPro" id="IPR026992">
    <property type="entry name" value="DIOX_N"/>
</dbReference>
<organism evidence="3 4">
    <name type="scientific">Chlorella ohadii</name>
    <dbReference type="NCBI Taxonomy" id="2649997"/>
    <lineage>
        <taxon>Eukaryota</taxon>
        <taxon>Viridiplantae</taxon>
        <taxon>Chlorophyta</taxon>
        <taxon>core chlorophytes</taxon>
        <taxon>Trebouxiophyceae</taxon>
        <taxon>Chlorellales</taxon>
        <taxon>Chlorellaceae</taxon>
        <taxon>Chlorella clade</taxon>
        <taxon>Chlorella</taxon>
    </lineage>
</organism>
<dbReference type="Pfam" id="PF03171">
    <property type="entry name" value="2OG-FeII_Oxy"/>
    <property type="match status" value="1"/>
</dbReference>
<keyword evidence="1" id="KW-0408">Iron</keyword>
<comment type="caution">
    <text evidence="3">The sequence shown here is derived from an EMBL/GenBank/DDBJ whole genome shotgun (WGS) entry which is preliminary data.</text>
</comment>
<name>A0AAD5DPD2_9CHLO</name>
<dbReference type="InterPro" id="IPR044861">
    <property type="entry name" value="IPNS-like_FE2OG_OXY"/>
</dbReference>
<keyword evidence="1" id="KW-0479">Metal-binding</keyword>
<feature type="domain" description="Fe2OG dioxygenase" evidence="2">
    <location>
        <begin position="119"/>
        <end position="214"/>
    </location>
</feature>
<dbReference type="PANTHER" id="PTHR47990">
    <property type="entry name" value="2-OXOGLUTARATE (2OG) AND FE(II)-DEPENDENT OXYGENASE SUPERFAMILY PROTEIN-RELATED"/>
    <property type="match status" value="1"/>
</dbReference>
<reference evidence="3" key="1">
    <citation type="submission" date="2020-11" db="EMBL/GenBank/DDBJ databases">
        <title>Chlorella ohadii genome sequencing and assembly.</title>
        <authorList>
            <person name="Murik O."/>
            <person name="Treves H."/>
            <person name="Kedem I."/>
            <person name="Shotland Y."/>
            <person name="Kaplan A."/>
        </authorList>
    </citation>
    <scope>NUCLEOTIDE SEQUENCE</scope>
    <source>
        <strain evidence="3">1</strain>
    </source>
</reference>
<dbReference type="AlphaFoldDB" id="A0AAD5DPD2"/>
<dbReference type="PROSITE" id="PS51471">
    <property type="entry name" value="FE2OG_OXY"/>
    <property type="match status" value="1"/>
</dbReference>
<dbReference type="InterPro" id="IPR050231">
    <property type="entry name" value="Iron_ascorbate_oxido_reductase"/>
</dbReference>
<dbReference type="Pfam" id="PF14226">
    <property type="entry name" value="DIOX_N"/>
    <property type="match status" value="1"/>
</dbReference>
<evidence type="ECO:0000256" key="1">
    <source>
        <dbReference type="RuleBase" id="RU003682"/>
    </source>
</evidence>
<dbReference type="GO" id="GO:0046872">
    <property type="term" value="F:metal ion binding"/>
    <property type="evidence" value="ECO:0007669"/>
    <property type="project" value="UniProtKB-KW"/>
</dbReference>
<gene>
    <name evidence="3" type="ORF">COHA_006203</name>
</gene>
<dbReference type="Proteomes" id="UP001205105">
    <property type="component" value="Unassembled WGS sequence"/>
</dbReference>
<proteinExistence type="inferred from homology"/>
<dbReference type="GO" id="GO:0016491">
    <property type="term" value="F:oxidoreductase activity"/>
    <property type="evidence" value="ECO:0007669"/>
    <property type="project" value="UniProtKB-KW"/>
</dbReference>
<dbReference type="InterPro" id="IPR027443">
    <property type="entry name" value="IPNS-like_sf"/>
</dbReference>
<comment type="similarity">
    <text evidence="1">Belongs to the iron/ascorbate-dependent oxidoreductase family.</text>
</comment>
<dbReference type="InterPro" id="IPR005123">
    <property type="entry name" value="Oxoglu/Fe-dep_dioxygenase_dom"/>
</dbReference>
<accession>A0AAD5DPD2</accession>
<evidence type="ECO:0000259" key="2">
    <source>
        <dbReference type="PROSITE" id="PS51471"/>
    </source>
</evidence>
<dbReference type="Gene3D" id="2.60.120.330">
    <property type="entry name" value="B-lactam Antibiotic, Isopenicillin N Synthase, Chain"/>
    <property type="match status" value="1"/>
</dbReference>
<evidence type="ECO:0000313" key="4">
    <source>
        <dbReference type="Proteomes" id="UP001205105"/>
    </source>
</evidence>
<dbReference type="SUPFAM" id="SSF51197">
    <property type="entry name" value="Clavaminate synthase-like"/>
    <property type="match status" value="1"/>
</dbReference>